<dbReference type="AlphaFoldDB" id="A9WFL2"/>
<evidence type="ECO:0000259" key="9">
    <source>
        <dbReference type="Pfam" id="PF13231"/>
    </source>
</evidence>
<organism evidence="10 11">
    <name type="scientific">Chloroflexus aurantiacus (strain ATCC 29366 / DSM 635 / J-10-fl)</name>
    <dbReference type="NCBI Taxonomy" id="324602"/>
    <lineage>
        <taxon>Bacteria</taxon>
        <taxon>Bacillati</taxon>
        <taxon>Chloroflexota</taxon>
        <taxon>Chloroflexia</taxon>
        <taxon>Chloroflexales</taxon>
        <taxon>Chloroflexineae</taxon>
        <taxon>Chloroflexaceae</taxon>
        <taxon>Chloroflexus</taxon>
    </lineage>
</organism>
<dbReference type="eggNOG" id="COG1807">
    <property type="taxonomic scope" value="Bacteria"/>
</dbReference>
<dbReference type="EMBL" id="CP000909">
    <property type="protein sequence ID" value="ABY33950.1"/>
    <property type="molecule type" value="Genomic_DNA"/>
</dbReference>
<evidence type="ECO:0000256" key="7">
    <source>
        <dbReference type="ARBA" id="ARBA00023136"/>
    </source>
</evidence>
<evidence type="ECO:0000256" key="1">
    <source>
        <dbReference type="ARBA" id="ARBA00004651"/>
    </source>
</evidence>
<keyword evidence="3" id="KW-0328">Glycosyltransferase</keyword>
<sequence>MRNSWLRQHWPLLLALGAGIGLRLALWGNLPRLGLISDEAEYLASADWLANGRGFAWHTTYLWTRAPLYPLFLAAHIALFGRNEAFIFVTQNLLSLVNVGLVYVLSRQLGATSRMAGGAALLSALSLPLAMYPQLLLSETLFISLLLAAFCLLANPRQRRNLLIGGVLLGLATLTRGLLLGFLPLIAGWIGWRTPGHWRERLISGLLPLLAAGCLIGPWAFYASRTYGGLIIIDTTSAYNLALGARTAYDGGRSDAPTRNLVLALLDPTLDDDIRAQLTAGSCLAERNDPRLAAALAKPVTAITQAERQHVLSAEGWCLIQAKPWAFGEKTFAELIDLFQINYSGDERLAEGFALGRLPAWYTLALLVLDDTLYVIVLPLAVLGWAVLRRPQSLLAGLIGWWLLYNLAAAPLLFAINRFRIPLLPFLFVLAMFTLAAILHRRTWPVNRRGAGYATLAGLVWLIAATPYAYLEPRPAGAPSQWASYFGPYPSAIAAAQIAWQSRAQYAAVERLAAAVAADDLTAWAQALADPDLPAYARAVGEPLLAARQGQPAVGLELLARQQPLYPWQTAVIRGELLRQMGDLNGARQSLGQTLVDDWNPTGWAWQWLKPPRLPGDRIDLADDNDLGYIDGFYLGEFDPVLGATVRWAGERAALRFPAAATGNNRQLCLRAAANWPADLTPPAITVWLDGTEVGKFQPERQLQEFCLALPARSPGSDYIITLHGPGFIPDALDLVRRQGPQVGQVRILAFQLDWAEVR</sequence>
<name>A9WFL2_CHLAA</name>
<feature type="transmembrane region" description="Helical" evidence="8">
    <location>
        <begin position="162"/>
        <end position="190"/>
    </location>
</feature>
<dbReference type="EnsemblBacteria" id="ABY33950">
    <property type="protein sequence ID" value="ABY33950"/>
    <property type="gene ID" value="Caur_0711"/>
</dbReference>
<dbReference type="STRING" id="324602.Caur_0711"/>
<feature type="transmembrane region" description="Helical" evidence="8">
    <location>
        <begin position="394"/>
        <end position="414"/>
    </location>
</feature>
<keyword evidence="11" id="KW-1185">Reference proteome</keyword>
<feature type="transmembrane region" description="Helical" evidence="8">
    <location>
        <begin position="202"/>
        <end position="222"/>
    </location>
</feature>
<feature type="domain" description="Glycosyltransferase RgtA/B/C/D-like" evidence="9">
    <location>
        <begin position="65"/>
        <end position="193"/>
    </location>
</feature>
<feature type="transmembrane region" description="Helical" evidence="8">
    <location>
        <begin position="451"/>
        <end position="471"/>
    </location>
</feature>
<comment type="subcellular location">
    <subcellularLocation>
        <location evidence="1">Cell membrane</location>
        <topology evidence="1">Multi-pass membrane protein</topology>
    </subcellularLocation>
</comment>
<feature type="transmembrane region" description="Helical" evidence="8">
    <location>
        <begin position="12"/>
        <end position="30"/>
    </location>
</feature>
<evidence type="ECO:0000256" key="5">
    <source>
        <dbReference type="ARBA" id="ARBA00022692"/>
    </source>
</evidence>
<dbReference type="GO" id="GO:0005886">
    <property type="term" value="C:plasma membrane"/>
    <property type="evidence" value="ECO:0000318"/>
    <property type="project" value="GO_Central"/>
</dbReference>
<protein>
    <recommendedName>
        <fullName evidence="9">Glycosyltransferase RgtA/B/C/D-like domain-containing protein</fullName>
    </recommendedName>
</protein>
<dbReference type="InParanoid" id="A9WFL2"/>
<keyword evidence="7 8" id="KW-0472">Membrane</keyword>
<dbReference type="InterPro" id="IPR050297">
    <property type="entry name" value="LipidA_mod_glycosyltrf_83"/>
</dbReference>
<evidence type="ECO:0000256" key="8">
    <source>
        <dbReference type="SAM" id="Phobius"/>
    </source>
</evidence>
<feature type="transmembrane region" description="Helical" evidence="8">
    <location>
        <begin position="421"/>
        <end position="439"/>
    </location>
</feature>
<evidence type="ECO:0000256" key="4">
    <source>
        <dbReference type="ARBA" id="ARBA00022679"/>
    </source>
</evidence>
<dbReference type="InterPro" id="IPR038731">
    <property type="entry name" value="RgtA/B/C-like"/>
</dbReference>
<dbReference type="KEGG" id="cau:Caur_0711"/>
<dbReference type="GO" id="GO:0009103">
    <property type="term" value="P:lipopolysaccharide biosynthetic process"/>
    <property type="evidence" value="ECO:0007669"/>
    <property type="project" value="UniProtKB-ARBA"/>
</dbReference>
<dbReference type="PATRIC" id="fig|324602.8.peg.809"/>
<keyword evidence="5 8" id="KW-0812">Transmembrane</keyword>
<dbReference type="HOGENOM" id="CLU_022870_0_0_0"/>
<evidence type="ECO:0000313" key="11">
    <source>
        <dbReference type="Proteomes" id="UP000002008"/>
    </source>
</evidence>
<keyword evidence="4" id="KW-0808">Transferase</keyword>
<evidence type="ECO:0000256" key="6">
    <source>
        <dbReference type="ARBA" id="ARBA00022989"/>
    </source>
</evidence>
<evidence type="ECO:0000313" key="10">
    <source>
        <dbReference type="EMBL" id="ABY33950.1"/>
    </source>
</evidence>
<dbReference type="GO" id="GO:0016763">
    <property type="term" value="F:pentosyltransferase activity"/>
    <property type="evidence" value="ECO:0000318"/>
    <property type="project" value="GO_Central"/>
</dbReference>
<proteinExistence type="predicted"/>
<evidence type="ECO:0000256" key="2">
    <source>
        <dbReference type="ARBA" id="ARBA00022475"/>
    </source>
</evidence>
<dbReference type="PANTHER" id="PTHR33908:SF11">
    <property type="entry name" value="MEMBRANE PROTEIN"/>
    <property type="match status" value="1"/>
</dbReference>
<keyword evidence="6 8" id="KW-1133">Transmembrane helix</keyword>
<gene>
    <name evidence="10" type="ordered locus">Caur_0711</name>
</gene>
<feature type="transmembrane region" description="Helical" evidence="8">
    <location>
        <begin position="364"/>
        <end position="388"/>
    </location>
</feature>
<dbReference type="Pfam" id="PF13231">
    <property type="entry name" value="PMT_2"/>
    <property type="match status" value="1"/>
</dbReference>
<dbReference type="Proteomes" id="UP000002008">
    <property type="component" value="Chromosome"/>
</dbReference>
<keyword evidence="2" id="KW-1003">Cell membrane</keyword>
<dbReference type="PANTHER" id="PTHR33908">
    <property type="entry name" value="MANNOSYLTRANSFERASE YKCB-RELATED"/>
    <property type="match status" value="1"/>
</dbReference>
<feature type="transmembrane region" description="Helical" evidence="8">
    <location>
        <begin position="85"/>
        <end position="105"/>
    </location>
</feature>
<accession>A9WFL2</accession>
<reference evidence="11" key="1">
    <citation type="journal article" date="2011" name="BMC Genomics">
        <title>Complete genome sequence of the filamentous anoxygenic phototrophic bacterium Chloroflexus aurantiacus.</title>
        <authorList>
            <person name="Tang K.H."/>
            <person name="Barry K."/>
            <person name="Chertkov O."/>
            <person name="Dalin E."/>
            <person name="Han C.S."/>
            <person name="Hauser L.J."/>
            <person name="Honchak B.M."/>
            <person name="Karbach L.E."/>
            <person name="Land M.L."/>
            <person name="Lapidus A."/>
            <person name="Larimer F.W."/>
            <person name="Mikhailova N."/>
            <person name="Pitluck S."/>
            <person name="Pierson B.K."/>
            <person name="Blankenship R.E."/>
        </authorList>
    </citation>
    <scope>NUCLEOTIDE SEQUENCE [LARGE SCALE GENOMIC DNA]</scope>
    <source>
        <strain evidence="11">ATCC 29366 / DSM 635 / J-10-fl</strain>
    </source>
</reference>
<evidence type="ECO:0000256" key="3">
    <source>
        <dbReference type="ARBA" id="ARBA00022676"/>
    </source>
</evidence>
<feature type="transmembrane region" description="Helical" evidence="8">
    <location>
        <begin position="136"/>
        <end position="155"/>
    </location>
</feature>